<dbReference type="Gene3D" id="2.40.50.100">
    <property type="match status" value="1"/>
</dbReference>
<accession>A0A1I3TKF1</accession>
<evidence type="ECO:0000256" key="1">
    <source>
        <dbReference type="ARBA" id="ARBA00001938"/>
    </source>
</evidence>
<organism evidence="9 10">
    <name type="scientific">Thermoflavimicrobium dichotomicum</name>
    <dbReference type="NCBI Taxonomy" id="46223"/>
    <lineage>
        <taxon>Bacteria</taxon>
        <taxon>Bacillati</taxon>
        <taxon>Bacillota</taxon>
        <taxon>Bacilli</taxon>
        <taxon>Bacillales</taxon>
        <taxon>Thermoactinomycetaceae</taxon>
        <taxon>Thermoflavimicrobium</taxon>
    </lineage>
</organism>
<dbReference type="EC" id="2.3.1.-" evidence="6"/>
<dbReference type="InterPro" id="IPR003016">
    <property type="entry name" value="2-oxoA_DH_lipoyl-BS"/>
</dbReference>
<feature type="domain" description="Lipoyl-binding" evidence="7">
    <location>
        <begin position="2"/>
        <end position="77"/>
    </location>
</feature>
<evidence type="ECO:0000259" key="8">
    <source>
        <dbReference type="PROSITE" id="PS51826"/>
    </source>
</evidence>
<dbReference type="Gene3D" id="4.10.320.10">
    <property type="entry name" value="E3-binding domain"/>
    <property type="match status" value="1"/>
</dbReference>
<dbReference type="InterPro" id="IPR036625">
    <property type="entry name" value="E3-bd_dom_sf"/>
</dbReference>
<dbReference type="PROSITE" id="PS50968">
    <property type="entry name" value="BIOTINYL_LIPOYL"/>
    <property type="match status" value="1"/>
</dbReference>
<dbReference type="PANTHER" id="PTHR43178:SF5">
    <property type="entry name" value="LIPOAMIDE ACYLTRANSFERASE COMPONENT OF BRANCHED-CHAIN ALPHA-KETO ACID DEHYDROGENASE COMPLEX, MITOCHONDRIAL"/>
    <property type="match status" value="1"/>
</dbReference>
<keyword evidence="3 6" id="KW-0808">Transferase</keyword>
<name>A0A1I3TKF1_9BACL</name>
<keyword evidence="10" id="KW-1185">Reference proteome</keyword>
<dbReference type="GO" id="GO:0005737">
    <property type="term" value="C:cytoplasm"/>
    <property type="evidence" value="ECO:0007669"/>
    <property type="project" value="TreeGrafter"/>
</dbReference>
<dbReference type="AlphaFoldDB" id="A0A1I3TKF1"/>
<dbReference type="GO" id="GO:0031405">
    <property type="term" value="F:lipoic acid binding"/>
    <property type="evidence" value="ECO:0007669"/>
    <property type="project" value="TreeGrafter"/>
</dbReference>
<dbReference type="Proteomes" id="UP000199545">
    <property type="component" value="Unassembled WGS sequence"/>
</dbReference>
<dbReference type="InterPro" id="IPR023213">
    <property type="entry name" value="CAT-like_dom_sf"/>
</dbReference>
<dbReference type="RefSeq" id="WP_093231147.1">
    <property type="nucleotide sequence ID" value="NZ_FORR01000017.1"/>
</dbReference>
<dbReference type="PROSITE" id="PS51826">
    <property type="entry name" value="PSBD"/>
    <property type="match status" value="1"/>
</dbReference>
<sequence length="369" mass="41107">MLYEFRLHDLGEGLVNAEIMKWHVKEGENVGVDDILLEVQTDKAAVEITSPVSGKISSIFYKSGEIVSVGDLLLSIETDGSRNKTKTAAPQISPYLRKMAKDFGIDISLVKGTGPNHRITESDILRYKERMEAVDHDSKNPPTNSDRASLVRSAIAKKLSLAKSVIPDVTTVDEICMDPLLHLVDSIKNITQSKLSVFPFITKLVSLALKKHPILNAVSHENKVMIKEEHNIGIAVNTPYGVYAPVIKNVEKKSVLQLAEEMKQLTKLAKENKLQPHDMQDGTITITNMGPIGGLFATPIINYPQVAIIGINKMQKRPVVIEDELQIRQMIYLSVTFDHRFMDGVEVVTFINLLKKYMENPEVSLLGIE</sequence>
<dbReference type="SUPFAM" id="SSF51230">
    <property type="entry name" value="Single hybrid motif"/>
    <property type="match status" value="1"/>
</dbReference>
<dbReference type="InterPro" id="IPR001078">
    <property type="entry name" value="2-oxoacid_DH_actylTfrase"/>
</dbReference>
<dbReference type="PANTHER" id="PTHR43178">
    <property type="entry name" value="DIHYDROLIPOAMIDE ACETYLTRANSFERASE COMPONENT OF PYRUVATE DEHYDROGENASE COMPLEX"/>
    <property type="match status" value="1"/>
</dbReference>
<dbReference type="Pfam" id="PF02817">
    <property type="entry name" value="E3_binding"/>
    <property type="match status" value="1"/>
</dbReference>
<dbReference type="InterPro" id="IPR050743">
    <property type="entry name" value="2-oxoacid_DH_E2_comp"/>
</dbReference>
<evidence type="ECO:0000256" key="6">
    <source>
        <dbReference type="RuleBase" id="RU003423"/>
    </source>
</evidence>
<evidence type="ECO:0000259" key="7">
    <source>
        <dbReference type="PROSITE" id="PS50968"/>
    </source>
</evidence>
<keyword evidence="4 6" id="KW-0450">Lipoyl</keyword>
<keyword evidence="5 6" id="KW-0012">Acyltransferase</keyword>
<dbReference type="PROSITE" id="PS00189">
    <property type="entry name" value="LIPOYL"/>
    <property type="match status" value="1"/>
</dbReference>
<comment type="similarity">
    <text evidence="2 6">Belongs to the 2-oxoacid dehydrogenase family.</text>
</comment>
<dbReference type="InterPro" id="IPR000089">
    <property type="entry name" value="Biotin_lipoyl"/>
</dbReference>
<dbReference type="CDD" id="cd06849">
    <property type="entry name" value="lipoyl_domain"/>
    <property type="match status" value="1"/>
</dbReference>
<reference evidence="9 10" key="1">
    <citation type="submission" date="2016-10" db="EMBL/GenBank/DDBJ databases">
        <authorList>
            <person name="de Groot N.N."/>
        </authorList>
    </citation>
    <scope>NUCLEOTIDE SEQUENCE [LARGE SCALE GENOMIC DNA]</scope>
    <source>
        <strain evidence="9 10">DSM 44778</strain>
    </source>
</reference>
<evidence type="ECO:0000313" key="9">
    <source>
        <dbReference type="EMBL" id="SFJ69997.1"/>
    </source>
</evidence>
<dbReference type="Pfam" id="PF00198">
    <property type="entry name" value="2-oxoacid_dh"/>
    <property type="match status" value="1"/>
</dbReference>
<protein>
    <recommendedName>
        <fullName evidence="6">Dihydrolipoamide acetyltransferase component of pyruvate dehydrogenase complex</fullName>
        <ecNumber evidence="6">2.3.1.-</ecNumber>
    </recommendedName>
</protein>
<dbReference type="Pfam" id="PF00364">
    <property type="entry name" value="Biotin_lipoyl"/>
    <property type="match status" value="1"/>
</dbReference>
<dbReference type="SUPFAM" id="SSF47005">
    <property type="entry name" value="Peripheral subunit-binding domain of 2-oxo acid dehydrogenase complex"/>
    <property type="match status" value="1"/>
</dbReference>
<dbReference type="EMBL" id="FORR01000017">
    <property type="protein sequence ID" value="SFJ69997.1"/>
    <property type="molecule type" value="Genomic_DNA"/>
</dbReference>
<dbReference type="InterPro" id="IPR011053">
    <property type="entry name" value="Single_hybrid_motif"/>
</dbReference>
<evidence type="ECO:0000313" key="10">
    <source>
        <dbReference type="Proteomes" id="UP000199545"/>
    </source>
</evidence>
<evidence type="ECO:0000256" key="5">
    <source>
        <dbReference type="ARBA" id="ARBA00023315"/>
    </source>
</evidence>
<dbReference type="InterPro" id="IPR004167">
    <property type="entry name" value="PSBD"/>
</dbReference>
<dbReference type="OrthoDB" id="9805770at2"/>
<dbReference type="FunFam" id="3.30.559.10:FF:000007">
    <property type="entry name" value="Dihydrolipoamide acetyltransferase component of pyruvate dehydrogenase complex"/>
    <property type="match status" value="1"/>
</dbReference>
<keyword evidence="9" id="KW-0670">Pyruvate</keyword>
<dbReference type="STRING" id="46223.SAMN05421852_11767"/>
<evidence type="ECO:0000256" key="4">
    <source>
        <dbReference type="ARBA" id="ARBA00022823"/>
    </source>
</evidence>
<evidence type="ECO:0000256" key="2">
    <source>
        <dbReference type="ARBA" id="ARBA00007317"/>
    </source>
</evidence>
<proteinExistence type="inferred from homology"/>
<feature type="domain" description="Peripheral subunit-binding (PSBD)" evidence="8">
    <location>
        <begin position="91"/>
        <end position="128"/>
    </location>
</feature>
<comment type="cofactor">
    <cofactor evidence="1 6">
        <name>(R)-lipoate</name>
        <dbReference type="ChEBI" id="CHEBI:83088"/>
    </cofactor>
</comment>
<gene>
    <name evidence="9" type="ORF">SAMN05421852_11767</name>
</gene>
<dbReference type="SUPFAM" id="SSF52777">
    <property type="entry name" value="CoA-dependent acyltransferases"/>
    <property type="match status" value="1"/>
</dbReference>
<dbReference type="Gene3D" id="3.30.559.10">
    <property type="entry name" value="Chloramphenicol acetyltransferase-like domain"/>
    <property type="match status" value="1"/>
</dbReference>
<evidence type="ECO:0000256" key="3">
    <source>
        <dbReference type="ARBA" id="ARBA00022679"/>
    </source>
</evidence>
<dbReference type="GO" id="GO:0016407">
    <property type="term" value="F:acetyltransferase activity"/>
    <property type="evidence" value="ECO:0007669"/>
    <property type="project" value="TreeGrafter"/>
</dbReference>